<comment type="caution">
    <text evidence="1">The sequence shown here is derived from an EMBL/GenBank/DDBJ whole genome shotgun (WGS) entry which is preliminary data.</text>
</comment>
<protein>
    <recommendedName>
        <fullName evidence="3">Phosphoribosylanthranilate isomerase</fullName>
    </recommendedName>
</protein>
<dbReference type="AlphaFoldDB" id="A0A0C2RNK4"/>
<dbReference type="PATRIC" id="fig|889306.3.peg.234"/>
<organism evidence="1 2">
    <name type="scientific">Jeotgalibacillus soli</name>
    <dbReference type="NCBI Taxonomy" id="889306"/>
    <lineage>
        <taxon>Bacteria</taxon>
        <taxon>Bacillati</taxon>
        <taxon>Bacillota</taxon>
        <taxon>Bacilli</taxon>
        <taxon>Bacillales</taxon>
        <taxon>Caryophanaceae</taxon>
        <taxon>Jeotgalibacillus</taxon>
    </lineage>
</organism>
<keyword evidence="2" id="KW-1185">Reference proteome</keyword>
<dbReference type="EMBL" id="JXRP01000006">
    <property type="protein sequence ID" value="KIL51860.1"/>
    <property type="molecule type" value="Genomic_DNA"/>
</dbReference>
<gene>
    <name evidence="1" type="ORF">KP78_02300</name>
</gene>
<dbReference type="InterPro" id="IPR043519">
    <property type="entry name" value="NT_sf"/>
</dbReference>
<sequence length="162" mass="18983">MDRSQILHKEFIQIAKELNSKLNAIPVLYGSLGLQVTSGINYSPRDIDILVPKEFIEEKWTLLRQMMEGMGYIFVDLHEHEFNKNGIKAAFSFLEDLYDFAGVDYKALEIKSFNGAAYKQLSLHDYLKVYLQSSKDSYRKKKNNSKDLIKIDRIRRRIKKNE</sequence>
<evidence type="ECO:0008006" key="3">
    <source>
        <dbReference type="Google" id="ProtNLM"/>
    </source>
</evidence>
<dbReference type="Proteomes" id="UP000031938">
    <property type="component" value="Unassembled WGS sequence"/>
</dbReference>
<dbReference type="SUPFAM" id="SSF81301">
    <property type="entry name" value="Nucleotidyltransferase"/>
    <property type="match status" value="1"/>
</dbReference>
<evidence type="ECO:0000313" key="1">
    <source>
        <dbReference type="EMBL" id="KIL51860.1"/>
    </source>
</evidence>
<proteinExistence type="predicted"/>
<accession>A0A0C2RNK4</accession>
<dbReference type="STRING" id="889306.KP78_02300"/>
<name>A0A0C2RNK4_9BACL</name>
<reference evidence="1 2" key="1">
    <citation type="submission" date="2015-01" db="EMBL/GenBank/DDBJ databases">
        <title>Genome sequencing of Jeotgalibacillus soli.</title>
        <authorList>
            <person name="Goh K.M."/>
            <person name="Chan K.-G."/>
            <person name="Yaakop A.S."/>
            <person name="Ee R."/>
            <person name="Gan H.M."/>
            <person name="Chan C.S."/>
        </authorList>
    </citation>
    <scope>NUCLEOTIDE SEQUENCE [LARGE SCALE GENOMIC DNA]</scope>
    <source>
        <strain evidence="1 2">P9</strain>
    </source>
</reference>
<dbReference type="RefSeq" id="WP_041085602.1">
    <property type="nucleotide sequence ID" value="NZ_JXRP01000006.1"/>
</dbReference>
<evidence type="ECO:0000313" key="2">
    <source>
        <dbReference type="Proteomes" id="UP000031938"/>
    </source>
</evidence>
<dbReference type="OrthoDB" id="2139603at2"/>